<sequence length="67" mass="6790">MTISRTIVALGLLLLTACSGPADQPRTEPTATPTPATTTPAPTPGVQLVAWADGMCDGIDQLAAADR</sequence>
<reference evidence="4 5" key="1">
    <citation type="submission" date="2020-05" db="EMBL/GenBank/DDBJ databases">
        <title>Genome sequence of Kribbella sandramycini ATCC 39419.</title>
        <authorList>
            <person name="Maclea K.S."/>
            <person name="Fair J.L."/>
        </authorList>
    </citation>
    <scope>NUCLEOTIDE SEQUENCE [LARGE SCALE GENOMIC DNA]</scope>
    <source>
        <strain evidence="4 5">ATCC 39419</strain>
    </source>
</reference>
<dbReference type="RefSeq" id="WP_171678434.1">
    <property type="nucleotide sequence ID" value="NZ_BAAAGT010000017.1"/>
</dbReference>
<reference evidence="3 6" key="2">
    <citation type="submission" date="2020-08" db="EMBL/GenBank/DDBJ databases">
        <title>Sequencing the genomes of 1000 actinobacteria strains.</title>
        <authorList>
            <person name="Klenk H.-P."/>
        </authorList>
    </citation>
    <scope>NUCLEOTIDE SEQUENCE [LARGE SCALE GENOMIC DNA]</scope>
    <source>
        <strain evidence="3 6">DSM 15626</strain>
    </source>
</reference>
<dbReference type="EMBL" id="JACHKF010000001">
    <property type="protein sequence ID" value="MBB6570313.1"/>
    <property type="molecule type" value="Genomic_DNA"/>
</dbReference>
<accession>A0A7Y4L881</accession>
<evidence type="ECO:0000256" key="2">
    <source>
        <dbReference type="SAM" id="SignalP"/>
    </source>
</evidence>
<dbReference type="EMBL" id="JABJRC010000011">
    <property type="protein sequence ID" value="NOL45177.1"/>
    <property type="molecule type" value="Genomic_DNA"/>
</dbReference>
<evidence type="ECO:0000313" key="3">
    <source>
        <dbReference type="EMBL" id="MBB6570313.1"/>
    </source>
</evidence>
<keyword evidence="5" id="KW-1185">Reference proteome</keyword>
<dbReference type="PROSITE" id="PS51257">
    <property type="entry name" value="PROKAR_LIPOPROTEIN"/>
    <property type="match status" value="1"/>
</dbReference>
<feature type="region of interest" description="Disordered" evidence="1">
    <location>
        <begin position="19"/>
        <end position="45"/>
    </location>
</feature>
<gene>
    <name evidence="3" type="ORF">HNR71_005950</name>
    <name evidence="4" type="ORF">HPO96_33510</name>
</gene>
<dbReference type="Proteomes" id="UP000553957">
    <property type="component" value="Unassembled WGS sequence"/>
</dbReference>
<feature type="signal peptide" evidence="2">
    <location>
        <begin position="1"/>
        <end position="22"/>
    </location>
</feature>
<name>A0A7Y4L881_9ACTN</name>
<evidence type="ECO:0000313" key="6">
    <source>
        <dbReference type="Proteomes" id="UP000553957"/>
    </source>
</evidence>
<comment type="caution">
    <text evidence="4">The sequence shown here is derived from an EMBL/GenBank/DDBJ whole genome shotgun (WGS) entry which is preliminary data.</text>
</comment>
<protein>
    <submittedName>
        <fullName evidence="4">Uncharacterized protein</fullName>
    </submittedName>
</protein>
<feature type="chain" id="PRO_5036217811" evidence="2">
    <location>
        <begin position="23"/>
        <end position="67"/>
    </location>
</feature>
<evidence type="ECO:0000313" key="5">
    <source>
        <dbReference type="Proteomes" id="UP000534306"/>
    </source>
</evidence>
<evidence type="ECO:0000256" key="1">
    <source>
        <dbReference type="SAM" id="MobiDB-lite"/>
    </source>
</evidence>
<organism evidence="4 5">
    <name type="scientific">Kribbella sandramycini</name>
    <dbReference type="NCBI Taxonomy" id="60450"/>
    <lineage>
        <taxon>Bacteria</taxon>
        <taxon>Bacillati</taxon>
        <taxon>Actinomycetota</taxon>
        <taxon>Actinomycetes</taxon>
        <taxon>Propionibacteriales</taxon>
        <taxon>Kribbellaceae</taxon>
        <taxon>Kribbella</taxon>
    </lineage>
</organism>
<evidence type="ECO:0000313" key="4">
    <source>
        <dbReference type="EMBL" id="NOL45177.1"/>
    </source>
</evidence>
<dbReference type="Proteomes" id="UP000534306">
    <property type="component" value="Unassembled WGS sequence"/>
</dbReference>
<feature type="compositionally biased region" description="Low complexity" evidence="1">
    <location>
        <begin position="29"/>
        <end position="40"/>
    </location>
</feature>
<dbReference type="AlphaFoldDB" id="A0A7Y4L881"/>
<proteinExistence type="predicted"/>
<keyword evidence="2" id="KW-0732">Signal</keyword>